<evidence type="ECO:0000256" key="2">
    <source>
        <dbReference type="SAM" id="Phobius"/>
    </source>
</evidence>
<feature type="compositionally biased region" description="Polar residues" evidence="1">
    <location>
        <begin position="585"/>
        <end position="596"/>
    </location>
</feature>
<keyword evidence="2" id="KW-0812">Transmembrane</keyword>
<name>A0A9W8CL41_9FUNG</name>
<feature type="transmembrane region" description="Helical" evidence="2">
    <location>
        <begin position="115"/>
        <end position="136"/>
    </location>
</feature>
<feature type="compositionally biased region" description="Polar residues" evidence="1">
    <location>
        <begin position="254"/>
        <end position="264"/>
    </location>
</feature>
<keyword evidence="2" id="KW-0472">Membrane</keyword>
<evidence type="ECO:0000313" key="4">
    <source>
        <dbReference type="Proteomes" id="UP001145021"/>
    </source>
</evidence>
<evidence type="ECO:0000256" key="1">
    <source>
        <dbReference type="SAM" id="MobiDB-lite"/>
    </source>
</evidence>
<dbReference type="AlphaFoldDB" id="A0A9W8CL41"/>
<feature type="transmembrane region" description="Helical" evidence="2">
    <location>
        <begin position="42"/>
        <end position="63"/>
    </location>
</feature>
<feature type="transmembrane region" description="Helical" evidence="2">
    <location>
        <begin position="148"/>
        <end position="169"/>
    </location>
</feature>
<gene>
    <name evidence="3" type="ORF">LPJ64_000235</name>
</gene>
<feature type="compositionally biased region" description="Low complexity" evidence="1">
    <location>
        <begin position="337"/>
        <end position="353"/>
    </location>
</feature>
<reference evidence="3" key="1">
    <citation type="submission" date="2022-07" db="EMBL/GenBank/DDBJ databases">
        <title>Phylogenomic reconstructions and comparative analyses of Kickxellomycotina fungi.</title>
        <authorList>
            <person name="Reynolds N.K."/>
            <person name="Stajich J.E."/>
            <person name="Barry K."/>
            <person name="Grigoriev I.V."/>
            <person name="Crous P."/>
            <person name="Smith M.E."/>
        </authorList>
    </citation>
    <scope>NUCLEOTIDE SEQUENCE</scope>
    <source>
        <strain evidence="3">NBRC 105413</strain>
    </source>
</reference>
<dbReference type="EMBL" id="JANBOH010000004">
    <property type="protein sequence ID" value="KAJ1648537.1"/>
    <property type="molecule type" value="Genomic_DNA"/>
</dbReference>
<protein>
    <submittedName>
        <fullName evidence="3">Uncharacterized protein</fullName>
    </submittedName>
</protein>
<keyword evidence="2" id="KW-1133">Transmembrane helix</keyword>
<feature type="compositionally biased region" description="Low complexity" evidence="1">
    <location>
        <begin position="606"/>
        <end position="623"/>
    </location>
</feature>
<accession>A0A9W8CL41</accession>
<organism evidence="3 4">
    <name type="scientific">Coemansia asiatica</name>
    <dbReference type="NCBI Taxonomy" id="1052880"/>
    <lineage>
        <taxon>Eukaryota</taxon>
        <taxon>Fungi</taxon>
        <taxon>Fungi incertae sedis</taxon>
        <taxon>Zoopagomycota</taxon>
        <taxon>Kickxellomycotina</taxon>
        <taxon>Kickxellomycetes</taxon>
        <taxon>Kickxellales</taxon>
        <taxon>Kickxellaceae</taxon>
        <taxon>Coemansia</taxon>
    </lineage>
</organism>
<feature type="region of interest" description="Disordered" evidence="1">
    <location>
        <begin position="252"/>
        <end position="353"/>
    </location>
</feature>
<keyword evidence="4" id="KW-1185">Reference proteome</keyword>
<sequence>MSLEDSSQKNLDKVGGIIATGVFALCLLLHIWRWLRYKCHALAATTIYLILRTVGWLLAFIGAFKNDSLLNKRGYIVNSLAFWLFIFGSMLLVVQWDTSRRGVKRSRRSNTGAGLALLLCLVMGALEAAGQITWLNAPEDDPNTILKVAEVGFVALTGIYGLFAIFFNYKESMIYQQPSVRWTFILTASLLICRSVFWMLVALHAVKFTEAKRLIFLYCLTTVPEMVAAAIWGISPATKHIQPPLNVDLAKPTSIASGDNNSNKPLRGGPASPIHRLSESDPRNGVQDKASIKESANDGDANDIDQSGTNQPGAFGSYSSTYQSNGHSGTVGTAGTSSSYSSPYMQQQQQQDQTIENTFVANPWANVPADPMGTGATNSPGMPATIYDPRPLSYNSQNIQLAPVAQYPNTAPSPLQNQQQGLQRYSLQHIPVQQPSPLQQQHQQQQPQLQRISLQQLPQQQILVSQQQQQQLPRMSIQQLPQQHIIIAQQPLLQQQGSPFVYQQSATIPHQSVLVSAAPSSSTIPVQTVNFVVPAQTPQAVSSAQQHPHIVRTPYPPASAIAQGNEPLSEIPTPAFHNDYFDGQANRSTASMQNFETTHDPERTESSQSTPAPSQQQQQRPFQ</sequence>
<feature type="compositionally biased region" description="Polar residues" evidence="1">
    <location>
        <begin position="304"/>
        <end position="336"/>
    </location>
</feature>
<evidence type="ECO:0000313" key="3">
    <source>
        <dbReference type="EMBL" id="KAJ1648537.1"/>
    </source>
</evidence>
<feature type="region of interest" description="Disordered" evidence="1">
    <location>
        <begin position="580"/>
        <end position="623"/>
    </location>
</feature>
<proteinExistence type="predicted"/>
<comment type="caution">
    <text evidence="3">The sequence shown here is derived from an EMBL/GenBank/DDBJ whole genome shotgun (WGS) entry which is preliminary data.</text>
</comment>
<feature type="transmembrane region" description="Helical" evidence="2">
    <location>
        <begin position="75"/>
        <end position="94"/>
    </location>
</feature>
<dbReference type="Proteomes" id="UP001145021">
    <property type="component" value="Unassembled WGS sequence"/>
</dbReference>
<feature type="transmembrane region" description="Helical" evidence="2">
    <location>
        <begin position="181"/>
        <end position="203"/>
    </location>
</feature>
<feature type="transmembrane region" description="Helical" evidence="2">
    <location>
        <begin position="14"/>
        <end position="35"/>
    </location>
</feature>